<keyword evidence="6" id="KW-0805">Transcription regulation</keyword>
<reference evidence="11" key="1">
    <citation type="submission" date="2012-09" db="EMBL/GenBank/DDBJ databases">
        <authorList>
            <person name="Martin A.A."/>
        </authorList>
    </citation>
    <scope>NUCLEOTIDE SEQUENCE</scope>
</reference>
<evidence type="ECO:0000256" key="3">
    <source>
        <dbReference type="ARBA" id="ARBA00022737"/>
    </source>
</evidence>
<dbReference type="PANTHER" id="PTHR24399:SF23">
    <property type="entry name" value="C2H2-TYPE DOMAIN-CONTAINING PROTEIN"/>
    <property type="match status" value="1"/>
</dbReference>
<dbReference type="SUPFAM" id="SSF57667">
    <property type="entry name" value="beta-beta-alpha zinc fingers"/>
    <property type="match status" value="3"/>
</dbReference>
<evidence type="ECO:0000256" key="6">
    <source>
        <dbReference type="ARBA" id="ARBA00023015"/>
    </source>
</evidence>
<dbReference type="AlphaFoldDB" id="A0A0K0CWF9"/>
<comment type="subcellular location">
    <subcellularLocation>
        <location evidence="1">Nucleus</location>
    </subcellularLocation>
</comment>
<dbReference type="InterPro" id="IPR036236">
    <property type="entry name" value="Znf_C2H2_sf"/>
</dbReference>
<dbReference type="FunFam" id="3.30.160.60:FF:002343">
    <property type="entry name" value="Zinc finger protein 33A"/>
    <property type="match status" value="2"/>
</dbReference>
<keyword evidence="8" id="KW-0539">Nucleus</keyword>
<dbReference type="Gene3D" id="3.30.160.60">
    <property type="entry name" value="Classic Zinc Finger"/>
    <property type="match status" value="4"/>
</dbReference>
<dbReference type="GO" id="GO:0005654">
    <property type="term" value="C:nucleoplasm"/>
    <property type="evidence" value="ECO:0007669"/>
    <property type="project" value="TreeGrafter"/>
</dbReference>
<evidence type="ECO:0000256" key="4">
    <source>
        <dbReference type="ARBA" id="ARBA00022771"/>
    </source>
</evidence>
<dbReference type="PROSITE" id="PS50157">
    <property type="entry name" value="ZINC_FINGER_C2H2_2"/>
    <property type="match status" value="3"/>
</dbReference>
<dbReference type="PANTHER" id="PTHR24399">
    <property type="entry name" value="ZINC FINGER AND BTB DOMAIN-CONTAINING"/>
    <property type="match status" value="1"/>
</dbReference>
<dbReference type="GO" id="GO:0001227">
    <property type="term" value="F:DNA-binding transcription repressor activity, RNA polymerase II-specific"/>
    <property type="evidence" value="ECO:0007669"/>
    <property type="project" value="TreeGrafter"/>
</dbReference>
<dbReference type="GO" id="GO:0002682">
    <property type="term" value="P:regulation of immune system process"/>
    <property type="evidence" value="ECO:0007669"/>
    <property type="project" value="TreeGrafter"/>
</dbReference>
<proteinExistence type="predicted"/>
<evidence type="ECO:0000256" key="8">
    <source>
        <dbReference type="ARBA" id="ARBA00023242"/>
    </source>
</evidence>
<reference evidence="12" key="2">
    <citation type="submission" date="2017-02" db="UniProtKB">
        <authorList>
            <consortium name="WormBaseParasite"/>
        </authorList>
    </citation>
    <scope>IDENTIFICATION</scope>
</reference>
<organism evidence="11 12">
    <name type="scientific">Angiostrongylus cantonensis</name>
    <name type="common">Rat lungworm</name>
    <dbReference type="NCBI Taxonomy" id="6313"/>
    <lineage>
        <taxon>Eukaryota</taxon>
        <taxon>Metazoa</taxon>
        <taxon>Ecdysozoa</taxon>
        <taxon>Nematoda</taxon>
        <taxon>Chromadorea</taxon>
        <taxon>Rhabditida</taxon>
        <taxon>Rhabditina</taxon>
        <taxon>Rhabditomorpha</taxon>
        <taxon>Strongyloidea</taxon>
        <taxon>Metastrongylidae</taxon>
        <taxon>Angiostrongylus</taxon>
    </lineage>
</organism>
<evidence type="ECO:0000256" key="9">
    <source>
        <dbReference type="PROSITE-ProRule" id="PRU00042"/>
    </source>
</evidence>
<feature type="domain" description="C2H2-type" evidence="10">
    <location>
        <begin position="165"/>
        <end position="193"/>
    </location>
</feature>
<keyword evidence="7" id="KW-0804">Transcription</keyword>
<dbReference type="PROSITE" id="PS00028">
    <property type="entry name" value="ZINC_FINGER_C2H2_1"/>
    <property type="match status" value="4"/>
</dbReference>
<evidence type="ECO:0000256" key="1">
    <source>
        <dbReference type="ARBA" id="ARBA00004123"/>
    </source>
</evidence>
<protein>
    <submittedName>
        <fullName evidence="12">Zinc finger protein</fullName>
    </submittedName>
</protein>
<evidence type="ECO:0000256" key="5">
    <source>
        <dbReference type="ARBA" id="ARBA00022833"/>
    </source>
</evidence>
<evidence type="ECO:0000256" key="7">
    <source>
        <dbReference type="ARBA" id="ARBA00023163"/>
    </source>
</evidence>
<dbReference type="Proteomes" id="UP000035642">
    <property type="component" value="Unassembled WGS sequence"/>
</dbReference>
<dbReference type="Pfam" id="PF00096">
    <property type="entry name" value="zf-C2H2"/>
    <property type="match status" value="2"/>
</dbReference>
<dbReference type="GO" id="GO:0000978">
    <property type="term" value="F:RNA polymerase II cis-regulatory region sequence-specific DNA binding"/>
    <property type="evidence" value="ECO:0007669"/>
    <property type="project" value="TreeGrafter"/>
</dbReference>
<dbReference type="SMART" id="SM00355">
    <property type="entry name" value="ZnF_C2H2"/>
    <property type="match status" value="5"/>
</dbReference>
<keyword evidence="4 9" id="KW-0863">Zinc-finger</keyword>
<keyword evidence="3" id="KW-0677">Repeat</keyword>
<sequence length="266" mass="30891">MGYCAVQFRCSECTMELPSLEVLESHVWSRHLHSFPFKCALCGFPAISHASLIAHFKQVHSLSQVCVEFQRKVRDEVRLRNVVANSIVVPVYEVAFRQTLHVMKLRTLSFFDMFRLFFRYPSKIREHRRSHAGVKPYECHRCGRRFAQKGGLTCHMRLHTGERPYLCTWDCGKSFHSNSALKMHERSHNGERPFSCEFCGKLFSKRSHCRRHELSIHSREIALRAAQQFGLAAAGADEDCLREVVNGVIEEVRVERSLRNELKLEL</sequence>
<dbReference type="GO" id="GO:0001817">
    <property type="term" value="P:regulation of cytokine production"/>
    <property type="evidence" value="ECO:0007669"/>
    <property type="project" value="TreeGrafter"/>
</dbReference>
<evidence type="ECO:0000256" key="2">
    <source>
        <dbReference type="ARBA" id="ARBA00022723"/>
    </source>
</evidence>
<keyword evidence="11" id="KW-1185">Reference proteome</keyword>
<accession>A0A0K0CWF9</accession>
<dbReference type="GO" id="GO:0008270">
    <property type="term" value="F:zinc ion binding"/>
    <property type="evidence" value="ECO:0007669"/>
    <property type="project" value="UniProtKB-KW"/>
</dbReference>
<dbReference type="STRING" id="6313.A0A0K0CWF9"/>
<dbReference type="InterPro" id="IPR013087">
    <property type="entry name" value="Znf_C2H2_type"/>
</dbReference>
<evidence type="ECO:0000259" key="10">
    <source>
        <dbReference type="PROSITE" id="PS50157"/>
    </source>
</evidence>
<keyword evidence="2" id="KW-0479">Metal-binding</keyword>
<keyword evidence="5" id="KW-0862">Zinc</keyword>
<name>A0A0K0CWF9_ANGCA</name>
<dbReference type="WBParaSite" id="ACAC_0000177801-mRNA-1">
    <property type="protein sequence ID" value="ACAC_0000177801-mRNA-1"/>
    <property type="gene ID" value="ACAC_0000177801"/>
</dbReference>
<evidence type="ECO:0000313" key="11">
    <source>
        <dbReference type="Proteomes" id="UP000035642"/>
    </source>
</evidence>
<feature type="domain" description="C2H2-type" evidence="10">
    <location>
        <begin position="137"/>
        <end position="164"/>
    </location>
</feature>
<feature type="domain" description="C2H2-type" evidence="10">
    <location>
        <begin position="194"/>
        <end position="222"/>
    </location>
</feature>
<evidence type="ECO:0000313" key="12">
    <source>
        <dbReference type="WBParaSite" id="ACAC_0000177801-mRNA-1"/>
    </source>
</evidence>